<evidence type="ECO:0000313" key="2">
    <source>
        <dbReference type="EMBL" id="KAL1878659.1"/>
    </source>
</evidence>
<feature type="region of interest" description="Disordered" evidence="1">
    <location>
        <begin position="1"/>
        <end position="104"/>
    </location>
</feature>
<keyword evidence="3" id="KW-1185">Reference proteome</keyword>
<gene>
    <name evidence="2" type="ORF">Daus18300_001934</name>
</gene>
<dbReference type="Pfam" id="PF12223">
    <property type="entry name" value="DUF3602"/>
    <property type="match status" value="1"/>
</dbReference>
<dbReference type="InterPro" id="IPR022024">
    <property type="entry name" value="DUF3602"/>
</dbReference>
<evidence type="ECO:0000313" key="3">
    <source>
        <dbReference type="Proteomes" id="UP001583177"/>
    </source>
</evidence>
<feature type="compositionally biased region" description="Basic and acidic residues" evidence="1">
    <location>
        <begin position="90"/>
        <end position="104"/>
    </location>
</feature>
<reference evidence="2 3" key="1">
    <citation type="journal article" date="2024" name="IMA Fungus">
        <title>IMA Genome - F19 : A genome assembly and annotation guide to empower mycologists, including annotated draft genome sequences of Ceratocystis pirilliformis, Diaporthe australafricana, Fusarium ophioides, Paecilomyces lecythidis, and Sporothrix stenoceras.</title>
        <authorList>
            <person name="Aylward J."/>
            <person name="Wilson A.M."/>
            <person name="Visagie C.M."/>
            <person name="Spraker J."/>
            <person name="Barnes I."/>
            <person name="Buitendag C."/>
            <person name="Ceriani C."/>
            <person name="Del Mar Angel L."/>
            <person name="du Plessis D."/>
            <person name="Fuchs T."/>
            <person name="Gasser K."/>
            <person name="Kramer D."/>
            <person name="Li W."/>
            <person name="Munsamy K."/>
            <person name="Piso A."/>
            <person name="Price J.L."/>
            <person name="Sonnekus B."/>
            <person name="Thomas C."/>
            <person name="van der Nest A."/>
            <person name="van Dijk A."/>
            <person name="van Heerden A."/>
            <person name="van Vuuren N."/>
            <person name="Yilmaz N."/>
            <person name="Duong T.A."/>
            <person name="van der Merwe N.A."/>
            <person name="Wingfield M.J."/>
            <person name="Wingfield B.D."/>
        </authorList>
    </citation>
    <scope>NUCLEOTIDE SEQUENCE [LARGE SCALE GENOMIC DNA]</scope>
    <source>
        <strain evidence="2 3">CMW 18300</strain>
    </source>
</reference>
<feature type="compositionally biased region" description="Basic and acidic residues" evidence="1">
    <location>
        <begin position="19"/>
        <end position="33"/>
    </location>
</feature>
<feature type="compositionally biased region" description="Gly residues" evidence="1">
    <location>
        <begin position="34"/>
        <end position="44"/>
    </location>
</feature>
<sequence length="117" mass="12207">MSAAPVSHGRGGQGNVYPDDTKYTDGEVVREGEAGTGVSTGRGGAANISDTNANTPRTDKEVVPEAAIRPSTENQDHHTGRGGEGNVQRVHKEGEEDGAHKGLADKLKAKVMGVFKK</sequence>
<accession>A0ABR3XSW9</accession>
<organism evidence="2 3">
    <name type="scientific">Diaporthe australafricana</name>
    <dbReference type="NCBI Taxonomy" id="127596"/>
    <lineage>
        <taxon>Eukaryota</taxon>
        <taxon>Fungi</taxon>
        <taxon>Dikarya</taxon>
        <taxon>Ascomycota</taxon>
        <taxon>Pezizomycotina</taxon>
        <taxon>Sordariomycetes</taxon>
        <taxon>Sordariomycetidae</taxon>
        <taxon>Diaporthales</taxon>
        <taxon>Diaporthaceae</taxon>
        <taxon>Diaporthe</taxon>
    </lineage>
</organism>
<dbReference type="EMBL" id="JAWRVE010000011">
    <property type="protein sequence ID" value="KAL1878659.1"/>
    <property type="molecule type" value="Genomic_DNA"/>
</dbReference>
<dbReference type="InterPro" id="IPR053203">
    <property type="entry name" value="Cisplatin_resist-associated"/>
</dbReference>
<dbReference type="Proteomes" id="UP001583177">
    <property type="component" value="Unassembled WGS sequence"/>
</dbReference>
<name>A0ABR3XSW9_9PEZI</name>
<protein>
    <submittedName>
        <fullName evidence="2">Uncharacterized protein</fullName>
    </submittedName>
</protein>
<comment type="caution">
    <text evidence="2">The sequence shown here is derived from an EMBL/GenBank/DDBJ whole genome shotgun (WGS) entry which is preliminary data.</text>
</comment>
<evidence type="ECO:0000256" key="1">
    <source>
        <dbReference type="SAM" id="MobiDB-lite"/>
    </source>
</evidence>
<dbReference type="PANTHER" id="PTHR34693:SF3">
    <property type="match status" value="1"/>
</dbReference>
<dbReference type="PANTHER" id="PTHR34693">
    <property type="entry name" value="PROTEIN PAR32"/>
    <property type="match status" value="1"/>
</dbReference>
<proteinExistence type="predicted"/>